<dbReference type="Proteomes" id="UP000015241">
    <property type="component" value="Unassembled WGS sequence"/>
</dbReference>
<reference evidence="3 4" key="1">
    <citation type="journal article" date="2012" name="Science">
        <title>The Paleozoic origin of enzymatic lignin decomposition reconstructed from 31 fungal genomes.</title>
        <authorList>
            <person name="Floudas D."/>
            <person name="Binder M."/>
            <person name="Riley R."/>
            <person name="Barry K."/>
            <person name="Blanchette R.A."/>
            <person name="Henrissat B."/>
            <person name="Martinez A.T."/>
            <person name="Otillar R."/>
            <person name="Spatafora J.W."/>
            <person name="Yadav J.S."/>
            <person name="Aerts A."/>
            <person name="Benoit I."/>
            <person name="Boyd A."/>
            <person name="Carlson A."/>
            <person name="Copeland A."/>
            <person name="Coutinho P.M."/>
            <person name="de Vries R.P."/>
            <person name="Ferreira P."/>
            <person name="Findley K."/>
            <person name="Foster B."/>
            <person name="Gaskell J."/>
            <person name="Glotzer D."/>
            <person name="Gorecki P."/>
            <person name="Heitman J."/>
            <person name="Hesse C."/>
            <person name="Hori C."/>
            <person name="Igarashi K."/>
            <person name="Jurgens J.A."/>
            <person name="Kallen N."/>
            <person name="Kersten P."/>
            <person name="Kohler A."/>
            <person name="Kuees U."/>
            <person name="Kumar T.K.A."/>
            <person name="Kuo A."/>
            <person name="LaButti K."/>
            <person name="Larrondo L.F."/>
            <person name="Lindquist E."/>
            <person name="Ling A."/>
            <person name="Lombard V."/>
            <person name="Lucas S."/>
            <person name="Lundell T."/>
            <person name="Martin R."/>
            <person name="McLaughlin D.J."/>
            <person name="Morgenstern I."/>
            <person name="Morin E."/>
            <person name="Murat C."/>
            <person name="Nagy L.G."/>
            <person name="Nolan M."/>
            <person name="Ohm R.A."/>
            <person name="Patyshakuliyeva A."/>
            <person name="Rokas A."/>
            <person name="Ruiz-Duenas F.J."/>
            <person name="Sabat G."/>
            <person name="Salamov A."/>
            <person name="Samejima M."/>
            <person name="Schmutz J."/>
            <person name="Slot J.C."/>
            <person name="St John F."/>
            <person name="Stenlid J."/>
            <person name="Sun H."/>
            <person name="Sun S."/>
            <person name="Syed K."/>
            <person name="Tsang A."/>
            <person name="Wiebenga A."/>
            <person name="Young D."/>
            <person name="Pisabarro A."/>
            <person name="Eastwood D.C."/>
            <person name="Martin F."/>
            <person name="Cullen D."/>
            <person name="Grigoriev I.V."/>
            <person name="Hibbett D.S."/>
        </authorList>
    </citation>
    <scope>NUCLEOTIDE SEQUENCE</scope>
    <source>
        <strain evidence="4">FP-58527</strain>
    </source>
</reference>
<dbReference type="InParanoid" id="S8DSB8"/>
<evidence type="ECO:0000313" key="4">
    <source>
        <dbReference type="Proteomes" id="UP000015241"/>
    </source>
</evidence>
<gene>
    <name evidence="3" type="ORF">FOMPIDRAFT_1053507</name>
</gene>
<evidence type="ECO:0000256" key="1">
    <source>
        <dbReference type="SAM" id="MobiDB-lite"/>
    </source>
</evidence>
<keyword evidence="2" id="KW-1133">Transmembrane helix</keyword>
<name>S8DSB8_FOMSC</name>
<keyword evidence="2" id="KW-0812">Transmembrane</keyword>
<protein>
    <submittedName>
        <fullName evidence="3">Uncharacterized protein</fullName>
    </submittedName>
</protein>
<evidence type="ECO:0000313" key="3">
    <source>
        <dbReference type="EMBL" id="EPS96141.1"/>
    </source>
</evidence>
<evidence type="ECO:0000256" key="2">
    <source>
        <dbReference type="SAM" id="Phobius"/>
    </source>
</evidence>
<dbReference type="AlphaFoldDB" id="S8DSB8"/>
<dbReference type="HOGENOM" id="CLU_983641_0_0_1"/>
<proteinExistence type="predicted"/>
<feature type="region of interest" description="Disordered" evidence="1">
    <location>
        <begin position="192"/>
        <end position="233"/>
    </location>
</feature>
<dbReference type="EMBL" id="KE504193">
    <property type="protein sequence ID" value="EPS96141.1"/>
    <property type="molecule type" value="Genomic_DNA"/>
</dbReference>
<keyword evidence="4" id="KW-1185">Reference proteome</keyword>
<feature type="compositionally biased region" description="Polar residues" evidence="1">
    <location>
        <begin position="263"/>
        <end position="274"/>
    </location>
</feature>
<keyword evidence="2" id="KW-0472">Membrane</keyword>
<sequence length="283" mass="30696">MPYDEDAFWVPFGGQSRWMAKPGAFAARAPKWLLAPPRTVHVIAQGTPRADDGFWCCDEGDSVLVVPLCMSPLATSPAPTFLTAPTSAVVTVADLLPRESAAPVLSAVATFTCSPSAALHDVAVLVPLFVLSMLVVVLTIVNVVVLYFGCRNGRQPERREVMQKVDAENLSLSDSAYSRRSAFMLEQFPESLQAPTVPSSPPPRFSQRSILGSELGTDTPLRPLRRSPSRPRQLPNLKWITSIPRISVPPPAYAPSCEAYEPQTATSSHYTDASSFRAESGEE</sequence>
<accession>S8DSB8</accession>
<feature type="region of interest" description="Disordered" evidence="1">
    <location>
        <begin position="251"/>
        <end position="283"/>
    </location>
</feature>
<organism evidence="3 4">
    <name type="scientific">Fomitopsis schrenkii</name>
    <name type="common">Brown rot fungus</name>
    <dbReference type="NCBI Taxonomy" id="2126942"/>
    <lineage>
        <taxon>Eukaryota</taxon>
        <taxon>Fungi</taxon>
        <taxon>Dikarya</taxon>
        <taxon>Basidiomycota</taxon>
        <taxon>Agaricomycotina</taxon>
        <taxon>Agaricomycetes</taxon>
        <taxon>Polyporales</taxon>
        <taxon>Fomitopsis</taxon>
    </lineage>
</organism>
<feature type="transmembrane region" description="Helical" evidence="2">
    <location>
        <begin position="122"/>
        <end position="149"/>
    </location>
</feature>